<evidence type="ECO:0000313" key="1">
    <source>
        <dbReference type="EMBL" id="KAJ2813553.1"/>
    </source>
</evidence>
<accession>A0ACC1LQU6</accession>
<gene>
    <name evidence="1" type="ORF">H4S07_000604</name>
</gene>
<dbReference type="Proteomes" id="UP001140096">
    <property type="component" value="Unassembled WGS sequence"/>
</dbReference>
<sequence length="398" mass="42145">MSLRATSSHSQRLSLVVAARLATGHRRNISVFPGQRKDSANSTEGLDTVSRGLSSLFQGTSAPAPVDPRFEIIDSHHGSLVLARLPPYSQLYAQVGQTLGQSPRAHSRATTNGAVAALRPLLGRQAFVQEISTDAHPAEVLLAPRHAGGVAVVGMDGSHEYFVRRGRILVQTKFLRASTWQGIGAAFNALAFDRLSGRGSAVINAVGGLHRLVLKEGEEYLVDPRYVVAWASTLDVAPQSGRPAPLTPRAHEPAAQDPAPRHHTDAAPRATPFIATSPALDNRIAQPAKSPADSTQKASTTTASDPGKESKQSLPAKLFASSIVPLWRALKSGGRTIAYASANALRLSGWAAAKTTRTLAGVPDLYRVTGPGDIYVATRLAPKPWTRLTNSIAAKSST</sequence>
<organism evidence="1 2">
    <name type="scientific">Coemansia furcata</name>
    <dbReference type="NCBI Taxonomy" id="417177"/>
    <lineage>
        <taxon>Eukaryota</taxon>
        <taxon>Fungi</taxon>
        <taxon>Fungi incertae sedis</taxon>
        <taxon>Zoopagomycota</taxon>
        <taxon>Kickxellomycotina</taxon>
        <taxon>Kickxellomycetes</taxon>
        <taxon>Kickxellales</taxon>
        <taxon>Kickxellaceae</taxon>
        <taxon>Coemansia</taxon>
    </lineage>
</organism>
<evidence type="ECO:0000313" key="2">
    <source>
        <dbReference type="Proteomes" id="UP001140096"/>
    </source>
</evidence>
<dbReference type="EMBL" id="JANBUP010000045">
    <property type="protein sequence ID" value="KAJ2813553.1"/>
    <property type="molecule type" value="Genomic_DNA"/>
</dbReference>
<keyword evidence="2" id="KW-1185">Reference proteome</keyword>
<protein>
    <submittedName>
        <fullName evidence="1">Uncharacterized protein</fullName>
    </submittedName>
</protein>
<comment type="caution">
    <text evidence="1">The sequence shown here is derived from an EMBL/GenBank/DDBJ whole genome shotgun (WGS) entry which is preliminary data.</text>
</comment>
<reference evidence="1" key="1">
    <citation type="submission" date="2022-07" db="EMBL/GenBank/DDBJ databases">
        <title>Phylogenomic reconstructions and comparative analyses of Kickxellomycotina fungi.</title>
        <authorList>
            <person name="Reynolds N.K."/>
            <person name="Stajich J.E."/>
            <person name="Barry K."/>
            <person name="Grigoriev I.V."/>
            <person name="Crous P."/>
            <person name="Smith M.E."/>
        </authorList>
    </citation>
    <scope>NUCLEOTIDE SEQUENCE</scope>
    <source>
        <strain evidence="1">CBS 102833</strain>
    </source>
</reference>
<proteinExistence type="predicted"/>
<name>A0ACC1LQU6_9FUNG</name>